<organism evidence="3 4">
    <name type="scientific">Phnomibacter ginsenosidimutans</name>
    <dbReference type="NCBI Taxonomy" id="2676868"/>
    <lineage>
        <taxon>Bacteria</taxon>
        <taxon>Pseudomonadati</taxon>
        <taxon>Bacteroidota</taxon>
        <taxon>Chitinophagia</taxon>
        <taxon>Chitinophagales</taxon>
        <taxon>Chitinophagaceae</taxon>
        <taxon>Phnomibacter</taxon>
    </lineage>
</organism>
<dbReference type="EMBL" id="CP046566">
    <property type="protein sequence ID" value="QGW27983.1"/>
    <property type="molecule type" value="Genomic_DNA"/>
</dbReference>
<gene>
    <name evidence="3" type="ORF">GLV81_07630</name>
</gene>
<dbReference type="AlphaFoldDB" id="A0A6I6G907"/>
<evidence type="ECO:0000313" key="3">
    <source>
        <dbReference type="EMBL" id="QGW27983.1"/>
    </source>
</evidence>
<evidence type="ECO:0000256" key="1">
    <source>
        <dbReference type="SAM" id="MobiDB-lite"/>
    </source>
</evidence>
<feature type="region of interest" description="Disordered" evidence="1">
    <location>
        <begin position="96"/>
        <end position="115"/>
    </location>
</feature>
<keyword evidence="2" id="KW-0732">Signal</keyword>
<sequence length="115" mass="12655">MKHFTLWMFLIAVLGATGLAQTKPAAKPKPATATPKLTAADTAMPKMQVRFGPYKKGMPVLISDWKQALNAPLVVTDTATGTDLQVVSFRFGWRKKKHPMTSKPASEKSLPTFRQ</sequence>
<reference evidence="3 4" key="1">
    <citation type="submission" date="2019-11" db="EMBL/GenBank/DDBJ databases">
        <authorList>
            <person name="Im W.T."/>
        </authorList>
    </citation>
    <scope>NUCLEOTIDE SEQUENCE [LARGE SCALE GENOMIC DNA]</scope>
    <source>
        <strain evidence="3 4">SB-02</strain>
    </source>
</reference>
<proteinExistence type="predicted"/>
<feature type="signal peptide" evidence="2">
    <location>
        <begin position="1"/>
        <end position="22"/>
    </location>
</feature>
<name>A0A6I6G907_9BACT</name>
<dbReference type="KEGG" id="fls:GLV81_07630"/>
<evidence type="ECO:0000313" key="4">
    <source>
        <dbReference type="Proteomes" id="UP000426027"/>
    </source>
</evidence>
<protein>
    <submittedName>
        <fullName evidence="3">Uncharacterized protein</fullName>
    </submittedName>
</protein>
<keyword evidence="4" id="KW-1185">Reference proteome</keyword>
<accession>A0A6I6G907</accession>
<feature type="chain" id="PRO_5026248351" evidence="2">
    <location>
        <begin position="23"/>
        <end position="115"/>
    </location>
</feature>
<evidence type="ECO:0000256" key="2">
    <source>
        <dbReference type="SAM" id="SignalP"/>
    </source>
</evidence>
<dbReference type="Proteomes" id="UP000426027">
    <property type="component" value="Chromosome"/>
</dbReference>
<dbReference type="RefSeq" id="WP_157478265.1">
    <property type="nucleotide sequence ID" value="NZ_CP046566.1"/>
</dbReference>